<evidence type="ECO:0000256" key="1">
    <source>
        <dbReference type="SAM" id="MobiDB-lite"/>
    </source>
</evidence>
<feature type="compositionally biased region" description="Basic residues" evidence="1">
    <location>
        <begin position="16"/>
        <end position="32"/>
    </location>
</feature>
<reference evidence="2 3" key="1">
    <citation type="submission" date="2007-06" db="EMBL/GenBank/DDBJ databases">
        <authorList>
            <person name="Shimkets L."/>
            <person name="Ferriera S."/>
            <person name="Johnson J."/>
            <person name="Kravitz S."/>
            <person name="Beeson K."/>
            <person name="Sutton G."/>
            <person name="Rogers Y.-H."/>
            <person name="Friedman R."/>
            <person name="Frazier M."/>
            <person name="Venter J.C."/>
        </authorList>
    </citation>
    <scope>NUCLEOTIDE SEQUENCE [LARGE SCALE GENOMIC DNA]</scope>
    <source>
        <strain evidence="2 3">SIR-1</strain>
    </source>
</reference>
<feature type="region of interest" description="Disordered" evidence="1">
    <location>
        <begin position="1"/>
        <end position="53"/>
    </location>
</feature>
<name>A6GFY8_9BACT</name>
<sequence>MRPLSAIDMNDTAKPTSKRPPRAGRRLKRGHKAKAEAEAEAKAASQPPAPRKRAVKATRQLKPEAFAQVDRMIASFAQRRFGAMMPTIAQGFFGGARTQEETKLPEIQQAFALFFVYGYRDTAGRRIIDMFREYGLKLDREQKRVLQAVERTRLVLFVLESKNESNKQLAGRDVLSGQPMTALDNNLFPKLRRGDVVLAYMFPVGDLWRCLGMAVQVPKTNTKILDQGLAKLANDQGFAAAQLPMRRPAQLFWLTYRAAEAVIRAHA</sequence>
<protein>
    <submittedName>
        <fullName evidence="2">Uncharacterized protein</fullName>
    </submittedName>
</protein>
<keyword evidence="3" id="KW-1185">Reference proteome</keyword>
<evidence type="ECO:0000313" key="2">
    <source>
        <dbReference type="EMBL" id="EDM75233.1"/>
    </source>
</evidence>
<comment type="caution">
    <text evidence="2">The sequence shown here is derived from an EMBL/GenBank/DDBJ whole genome shotgun (WGS) entry which is preliminary data.</text>
</comment>
<dbReference type="AlphaFoldDB" id="A6GFY8"/>
<dbReference type="InterPro" id="IPR058292">
    <property type="entry name" value="DUF7986"/>
</dbReference>
<dbReference type="STRING" id="391625.PPSIR1_26221"/>
<dbReference type="Pfam" id="PF25948">
    <property type="entry name" value="DUF7986"/>
    <property type="match status" value="1"/>
</dbReference>
<gene>
    <name evidence="2" type="ORF">PPSIR1_26221</name>
</gene>
<proteinExistence type="predicted"/>
<organism evidence="2 3">
    <name type="scientific">Plesiocystis pacifica SIR-1</name>
    <dbReference type="NCBI Taxonomy" id="391625"/>
    <lineage>
        <taxon>Bacteria</taxon>
        <taxon>Pseudomonadati</taxon>
        <taxon>Myxococcota</taxon>
        <taxon>Polyangia</taxon>
        <taxon>Nannocystales</taxon>
        <taxon>Nannocystaceae</taxon>
        <taxon>Plesiocystis</taxon>
    </lineage>
</organism>
<dbReference type="Proteomes" id="UP000005801">
    <property type="component" value="Unassembled WGS sequence"/>
</dbReference>
<accession>A6GFY8</accession>
<evidence type="ECO:0000313" key="3">
    <source>
        <dbReference type="Proteomes" id="UP000005801"/>
    </source>
</evidence>
<dbReference type="EMBL" id="ABCS01000099">
    <property type="protein sequence ID" value="EDM75233.1"/>
    <property type="molecule type" value="Genomic_DNA"/>
</dbReference>